<protein>
    <submittedName>
        <fullName evidence="2">Uncharacterized protein</fullName>
    </submittedName>
</protein>
<dbReference type="EMBL" id="CP047650">
    <property type="protein sequence ID" value="QHJ01334.1"/>
    <property type="molecule type" value="Genomic_DNA"/>
</dbReference>
<dbReference type="AlphaFoldDB" id="A0A857JDQ5"/>
<keyword evidence="3" id="KW-1185">Reference proteome</keyword>
<feature type="signal peptide" evidence="1">
    <location>
        <begin position="1"/>
        <end position="21"/>
    </location>
</feature>
<name>A0A857JDQ5_9BURK</name>
<feature type="chain" id="PRO_5032460169" evidence="1">
    <location>
        <begin position="22"/>
        <end position="131"/>
    </location>
</feature>
<proteinExistence type="predicted"/>
<accession>A0A857JDQ5</accession>
<evidence type="ECO:0000313" key="2">
    <source>
        <dbReference type="EMBL" id="QHJ01334.1"/>
    </source>
</evidence>
<evidence type="ECO:0000256" key="1">
    <source>
        <dbReference type="SAM" id="SignalP"/>
    </source>
</evidence>
<gene>
    <name evidence="2" type="ORF">GT347_27110</name>
</gene>
<dbReference type="KEGG" id="xyk:GT347_27110"/>
<keyword evidence="1" id="KW-0732">Signal</keyword>
<dbReference type="Proteomes" id="UP000464787">
    <property type="component" value="Chromosome"/>
</dbReference>
<dbReference type="RefSeq" id="WP_160555142.1">
    <property type="nucleotide sequence ID" value="NZ_CP047650.1"/>
</dbReference>
<organism evidence="2 3">
    <name type="scientific">Xylophilus rhododendri</name>
    <dbReference type="NCBI Taxonomy" id="2697032"/>
    <lineage>
        <taxon>Bacteria</taxon>
        <taxon>Pseudomonadati</taxon>
        <taxon>Pseudomonadota</taxon>
        <taxon>Betaproteobacteria</taxon>
        <taxon>Burkholderiales</taxon>
        <taxon>Xylophilus</taxon>
    </lineage>
</organism>
<sequence length="131" mass="14211">MKHIALAACCAALTSALPAHAADEATARTYLSADEVRKEFVGHVGVHQRMTDGAKGQWDIRGNGMVYGANLSTNGKDTGAWTIEADGALCMKWRGNTINGCYYTFRDGDHWARTTTADPAAPIYYVLTEVR</sequence>
<reference evidence="2 3" key="1">
    <citation type="submission" date="2020-01" db="EMBL/GenBank/DDBJ databases">
        <title>Genome sequencing of strain KACC 21265.</title>
        <authorList>
            <person name="Heo J."/>
            <person name="Kim S.-J."/>
            <person name="Kim J.-S."/>
            <person name="Hong S.-B."/>
            <person name="Kwon S.-W."/>
        </authorList>
    </citation>
    <scope>NUCLEOTIDE SEQUENCE [LARGE SCALE GENOMIC DNA]</scope>
    <source>
        <strain evidence="2 3">KACC 21265</strain>
    </source>
</reference>
<evidence type="ECO:0000313" key="3">
    <source>
        <dbReference type="Proteomes" id="UP000464787"/>
    </source>
</evidence>